<reference evidence="2" key="2">
    <citation type="submission" date="2023-06" db="EMBL/GenBank/DDBJ databases">
        <authorList>
            <person name="Swenson N.G."/>
            <person name="Wegrzyn J.L."/>
            <person name="Mcevoy S.L."/>
        </authorList>
    </citation>
    <scope>NUCLEOTIDE SEQUENCE</scope>
    <source>
        <strain evidence="2">NS2018</strain>
        <tissue evidence="2">Leaf</tissue>
    </source>
</reference>
<dbReference type="Proteomes" id="UP001168877">
    <property type="component" value="Unassembled WGS sequence"/>
</dbReference>
<evidence type="ECO:0000313" key="3">
    <source>
        <dbReference type="Proteomes" id="UP001168877"/>
    </source>
</evidence>
<organism evidence="2 3">
    <name type="scientific">Acer saccharum</name>
    <name type="common">Sugar maple</name>
    <dbReference type="NCBI Taxonomy" id="4024"/>
    <lineage>
        <taxon>Eukaryota</taxon>
        <taxon>Viridiplantae</taxon>
        <taxon>Streptophyta</taxon>
        <taxon>Embryophyta</taxon>
        <taxon>Tracheophyta</taxon>
        <taxon>Spermatophyta</taxon>
        <taxon>Magnoliopsida</taxon>
        <taxon>eudicotyledons</taxon>
        <taxon>Gunneridae</taxon>
        <taxon>Pentapetalae</taxon>
        <taxon>rosids</taxon>
        <taxon>malvids</taxon>
        <taxon>Sapindales</taxon>
        <taxon>Sapindaceae</taxon>
        <taxon>Hippocastanoideae</taxon>
        <taxon>Acereae</taxon>
        <taxon>Acer</taxon>
    </lineage>
</organism>
<keyword evidence="1" id="KW-0812">Transmembrane</keyword>
<accession>A0AA39W0T0</accession>
<protein>
    <submittedName>
        <fullName evidence="2">Uncharacterized protein</fullName>
    </submittedName>
</protein>
<keyword evidence="3" id="KW-1185">Reference proteome</keyword>
<name>A0AA39W0T0_ACESA</name>
<dbReference type="EMBL" id="JAUESC010000003">
    <property type="protein sequence ID" value="KAK0599290.1"/>
    <property type="molecule type" value="Genomic_DNA"/>
</dbReference>
<reference evidence="2" key="1">
    <citation type="journal article" date="2022" name="Plant J.">
        <title>Strategies of tolerance reflected in two North American maple genomes.</title>
        <authorList>
            <person name="McEvoy S.L."/>
            <person name="Sezen U.U."/>
            <person name="Trouern-Trend A."/>
            <person name="McMahon S.M."/>
            <person name="Schaberg P.G."/>
            <person name="Yang J."/>
            <person name="Wegrzyn J.L."/>
            <person name="Swenson N.G."/>
        </authorList>
    </citation>
    <scope>NUCLEOTIDE SEQUENCE</scope>
    <source>
        <strain evidence="2">NS2018</strain>
    </source>
</reference>
<gene>
    <name evidence="2" type="ORF">LWI29_004007</name>
</gene>
<evidence type="ECO:0000256" key="1">
    <source>
        <dbReference type="SAM" id="Phobius"/>
    </source>
</evidence>
<keyword evidence="1" id="KW-1133">Transmembrane helix</keyword>
<dbReference type="AlphaFoldDB" id="A0AA39W0T0"/>
<comment type="caution">
    <text evidence="2">The sequence shown here is derived from an EMBL/GenBank/DDBJ whole genome shotgun (WGS) entry which is preliminary data.</text>
</comment>
<sequence>MEDGGCMACAWVDGTFHPATLFTGGSTVHPAALFTGGSTVISTVVSVASLVIRIMTAPPMLGLVEVPRSLDATLVSSPYTTLICGKGTVSSSSGGHIMGIVLPSIPALGENTVNLAMAADAPKGLGSQSEALSSYPFGAVKEGFTH</sequence>
<evidence type="ECO:0000313" key="2">
    <source>
        <dbReference type="EMBL" id="KAK0599290.1"/>
    </source>
</evidence>
<proteinExistence type="predicted"/>
<feature type="transmembrane region" description="Helical" evidence="1">
    <location>
        <begin position="31"/>
        <end position="52"/>
    </location>
</feature>
<keyword evidence="1" id="KW-0472">Membrane</keyword>